<gene>
    <name evidence="1" type="ORF">TELCIR_01089</name>
</gene>
<evidence type="ECO:0000313" key="1">
    <source>
        <dbReference type="EMBL" id="PIO76844.1"/>
    </source>
</evidence>
<keyword evidence="2" id="KW-1185">Reference proteome</keyword>
<reference evidence="1 2" key="1">
    <citation type="submission" date="2015-09" db="EMBL/GenBank/DDBJ databases">
        <title>Draft genome of the parasitic nematode Teladorsagia circumcincta isolate WARC Sus (inbred).</title>
        <authorList>
            <person name="Mitreva M."/>
        </authorList>
    </citation>
    <scope>NUCLEOTIDE SEQUENCE [LARGE SCALE GENOMIC DNA]</scope>
    <source>
        <strain evidence="1 2">S</strain>
    </source>
</reference>
<protein>
    <submittedName>
        <fullName evidence="1">Uncharacterized protein</fullName>
    </submittedName>
</protein>
<dbReference type="AlphaFoldDB" id="A0A2G9V2W7"/>
<name>A0A2G9V2W7_TELCI</name>
<proteinExistence type="predicted"/>
<dbReference type="EMBL" id="KZ345027">
    <property type="protein sequence ID" value="PIO76844.1"/>
    <property type="molecule type" value="Genomic_DNA"/>
</dbReference>
<evidence type="ECO:0000313" key="2">
    <source>
        <dbReference type="Proteomes" id="UP000230423"/>
    </source>
</evidence>
<accession>A0A2G9V2W7</accession>
<dbReference type="Proteomes" id="UP000230423">
    <property type="component" value="Unassembled WGS sequence"/>
</dbReference>
<sequence>MLNKETQTDHERIVFLPNEANCSLLNLDGNFLFYSRVCPAYTALVESRTFLEKYVNLVKKF</sequence>
<organism evidence="1 2">
    <name type="scientific">Teladorsagia circumcincta</name>
    <name type="common">Brown stomach worm</name>
    <name type="synonym">Ostertagia circumcincta</name>
    <dbReference type="NCBI Taxonomy" id="45464"/>
    <lineage>
        <taxon>Eukaryota</taxon>
        <taxon>Metazoa</taxon>
        <taxon>Ecdysozoa</taxon>
        <taxon>Nematoda</taxon>
        <taxon>Chromadorea</taxon>
        <taxon>Rhabditida</taxon>
        <taxon>Rhabditina</taxon>
        <taxon>Rhabditomorpha</taxon>
        <taxon>Strongyloidea</taxon>
        <taxon>Trichostrongylidae</taxon>
        <taxon>Teladorsagia</taxon>
    </lineage>
</organism>